<dbReference type="GO" id="GO:0042802">
    <property type="term" value="F:identical protein binding"/>
    <property type="evidence" value="ECO:0007669"/>
    <property type="project" value="InterPro"/>
</dbReference>
<feature type="domain" description="SLA1 homology" evidence="1">
    <location>
        <begin position="2"/>
        <end position="59"/>
    </location>
</feature>
<dbReference type="GO" id="GO:0043130">
    <property type="term" value="F:ubiquitin binding"/>
    <property type="evidence" value="ECO:0007669"/>
    <property type="project" value="InterPro"/>
</dbReference>
<evidence type="ECO:0000313" key="3">
    <source>
        <dbReference type="Proteomes" id="UP000278143"/>
    </source>
</evidence>
<name>A0A4P9Z0J7_9FUNG</name>
<feature type="non-terminal residue" evidence="2">
    <location>
        <position position="1"/>
    </location>
</feature>
<keyword evidence="3" id="KW-1185">Reference proteome</keyword>
<dbReference type="Gene3D" id="2.30.30.700">
    <property type="entry name" value="SLA1 homology domain 1"/>
    <property type="match status" value="1"/>
</dbReference>
<dbReference type="GO" id="GO:0030674">
    <property type="term" value="F:protein-macromolecule adaptor activity"/>
    <property type="evidence" value="ECO:0007669"/>
    <property type="project" value="InterPro"/>
</dbReference>
<gene>
    <name evidence="2" type="ORF">SYNPS1DRAFT_9108</name>
</gene>
<organism evidence="2 3">
    <name type="scientific">Syncephalis pseudoplumigaleata</name>
    <dbReference type="NCBI Taxonomy" id="1712513"/>
    <lineage>
        <taxon>Eukaryota</taxon>
        <taxon>Fungi</taxon>
        <taxon>Fungi incertae sedis</taxon>
        <taxon>Zoopagomycota</taxon>
        <taxon>Zoopagomycotina</taxon>
        <taxon>Zoopagomycetes</taxon>
        <taxon>Zoopagales</taxon>
        <taxon>Piptocephalidaceae</taxon>
        <taxon>Syncephalis</taxon>
    </lineage>
</organism>
<dbReference type="OrthoDB" id="5971719at2759"/>
<protein>
    <submittedName>
        <fullName evidence="2">Sla1 homology domain 1</fullName>
    </submittedName>
</protein>
<dbReference type="InterPro" id="IPR007131">
    <property type="entry name" value="SHD1"/>
</dbReference>
<evidence type="ECO:0000259" key="1">
    <source>
        <dbReference type="Pfam" id="PF03983"/>
    </source>
</evidence>
<reference evidence="3" key="1">
    <citation type="journal article" date="2018" name="Nat. Microbiol.">
        <title>Leveraging single-cell genomics to expand the fungal tree of life.</title>
        <authorList>
            <person name="Ahrendt S.R."/>
            <person name="Quandt C.A."/>
            <person name="Ciobanu D."/>
            <person name="Clum A."/>
            <person name="Salamov A."/>
            <person name="Andreopoulos B."/>
            <person name="Cheng J.F."/>
            <person name="Woyke T."/>
            <person name="Pelin A."/>
            <person name="Henrissat B."/>
            <person name="Reynolds N.K."/>
            <person name="Benny G.L."/>
            <person name="Smith M.E."/>
            <person name="James T.Y."/>
            <person name="Grigoriev I.V."/>
        </authorList>
    </citation>
    <scope>NUCLEOTIDE SEQUENCE [LARGE SCALE GENOMIC DNA]</scope>
    <source>
        <strain evidence="3">Benny S71-1</strain>
    </source>
</reference>
<accession>A0A4P9Z0J7</accession>
<dbReference type="GO" id="GO:0008092">
    <property type="term" value="F:cytoskeletal protein binding"/>
    <property type="evidence" value="ECO:0007669"/>
    <property type="project" value="InterPro"/>
</dbReference>
<feature type="non-terminal residue" evidence="2">
    <location>
        <position position="59"/>
    </location>
</feature>
<evidence type="ECO:0000313" key="2">
    <source>
        <dbReference type="EMBL" id="RKP24870.1"/>
    </source>
</evidence>
<sequence>KTTRPWKDRTGTFEVNAEFLRLDDGKVHLHKENGVKIAVPLEKLSEADVEYVLRVTGQS</sequence>
<dbReference type="EMBL" id="KZ989994">
    <property type="protein sequence ID" value="RKP24870.1"/>
    <property type="molecule type" value="Genomic_DNA"/>
</dbReference>
<proteinExistence type="predicted"/>
<dbReference type="Proteomes" id="UP000278143">
    <property type="component" value="Unassembled WGS sequence"/>
</dbReference>
<dbReference type="AlphaFoldDB" id="A0A4P9Z0J7"/>
<dbReference type="Pfam" id="PF03983">
    <property type="entry name" value="SHD1"/>
    <property type="match status" value="1"/>
</dbReference>